<organism evidence="3 4">
    <name type="scientific">Branchiostoma lanceolatum</name>
    <name type="common">Common lancelet</name>
    <name type="synonym">Amphioxus lanceolatum</name>
    <dbReference type="NCBI Taxonomy" id="7740"/>
    <lineage>
        <taxon>Eukaryota</taxon>
        <taxon>Metazoa</taxon>
        <taxon>Chordata</taxon>
        <taxon>Cephalochordata</taxon>
        <taxon>Leptocardii</taxon>
        <taxon>Amphioxiformes</taxon>
        <taxon>Branchiostomatidae</taxon>
        <taxon>Branchiostoma</taxon>
    </lineage>
</organism>
<dbReference type="Proteomes" id="UP000838412">
    <property type="component" value="Chromosome 7"/>
</dbReference>
<keyword evidence="4" id="KW-1185">Reference proteome</keyword>
<sequence length="368" mass="41407">MARGRSCLETAAVRWCDQGTRGSIKSVGVPKMATDKAEVQRKIAQLCKKIDSFGLSDEDVYRVSSVRKLSGRRVTCAGILCATAAVLAVIVAAVAIGLGTGLIHPMVRKKLTEHLFTFLNGDIKKKYCIFPLLPELQDPFRPPVNCQICADIREVDRVRNLKPDEFIARHAYTARPVIVEDGAQNWTASEYFSFGYFKSVYKPDSPALLNEEDNCQFFPYKTNFASLGDVFNMSEERANLEDGSEPWYIGWSNCDATAANDLRRHYERPYFLPAEAESSKTDWIFMGSPGYGAHLHIDAVEKPSWQAQVKGTKEWTMEPPPECYYECPHTLKVTVHPGEIIVLDTNKWFHKTLIIGDEMSITIGSEYD</sequence>
<dbReference type="InterPro" id="IPR050910">
    <property type="entry name" value="JMJD6_ArgDemeth/LysHydrox"/>
</dbReference>
<dbReference type="Gene3D" id="2.60.120.650">
    <property type="entry name" value="Cupin"/>
    <property type="match status" value="1"/>
</dbReference>
<name>A0A8K0A542_BRALA</name>
<evidence type="ECO:0000256" key="1">
    <source>
        <dbReference type="SAM" id="Phobius"/>
    </source>
</evidence>
<accession>A0A8K0A542</accession>
<evidence type="ECO:0000259" key="2">
    <source>
        <dbReference type="Pfam" id="PF13621"/>
    </source>
</evidence>
<dbReference type="EMBL" id="OV696692">
    <property type="protein sequence ID" value="CAH1269248.1"/>
    <property type="molecule type" value="Genomic_DNA"/>
</dbReference>
<evidence type="ECO:0000313" key="3">
    <source>
        <dbReference type="EMBL" id="CAH1269248.1"/>
    </source>
</evidence>
<dbReference type="OrthoDB" id="10063099at2759"/>
<feature type="domain" description="Cupin-like" evidence="2">
    <location>
        <begin position="164"/>
        <end position="322"/>
    </location>
</feature>
<gene>
    <name evidence="3" type="primary">Hypp4129</name>
    <name evidence="3" type="ORF">BLAG_LOCUS21953</name>
</gene>
<dbReference type="SUPFAM" id="SSF51197">
    <property type="entry name" value="Clavaminate synthase-like"/>
    <property type="match status" value="1"/>
</dbReference>
<keyword evidence="1" id="KW-0472">Membrane</keyword>
<dbReference type="PANTHER" id="PTHR12480:SF41">
    <property type="entry name" value="JMJC DOMAIN-CONTAINING PROTEIN"/>
    <property type="match status" value="1"/>
</dbReference>
<dbReference type="AlphaFoldDB" id="A0A8K0A542"/>
<proteinExistence type="predicted"/>
<dbReference type="InterPro" id="IPR041667">
    <property type="entry name" value="Cupin_8"/>
</dbReference>
<dbReference type="Pfam" id="PF13621">
    <property type="entry name" value="Cupin_8"/>
    <property type="match status" value="1"/>
</dbReference>
<keyword evidence="1" id="KW-0812">Transmembrane</keyword>
<keyword evidence="1" id="KW-1133">Transmembrane helix</keyword>
<evidence type="ECO:0000313" key="4">
    <source>
        <dbReference type="Proteomes" id="UP000838412"/>
    </source>
</evidence>
<reference evidence="3" key="1">
    <citation type="submission" date="2022-01" db="EMBL/GenBank/DDBJ databases">
        <authorList>
            <person name="Braso-Vives M."/>
        </authorList>
    </citation>
    <scope>NUCLEOTIDE SEQUENCE</scope>
</reference>
<protein>
    <submittedName>
        <fullName evidence="3">Hypp4129 protein</fullName>
    </submittedName>
</protein>
<feature type="transmembrane region" description="Helical" evidence="1">
    <location>
        <begin position="77"/>
        <end position="103"/>
    </location>
</feature>
<dbReference type="PANTHER" id="PTHR12480">
    <property type="entry name" value="ARGININE DEMETHYLASE AND LYSYL-HYDROXYLASE JMJD"/>
    <property type="match status" value="1"/>
</dbReference>
<dbReference type="GO" id="GO:0016706">
    <property type="term" value="F:2-oxoglutarate-dependent dioxygenase activity"/>
    <property type="evidence" value="ECO:0007669"/>
    <property type="project" value="TreeGrafter"/>
</dbReference>